<dbReference type="GO" id="GO:0036055">
    <property type="term" value="F:protein-succinyllysine desuccinylase activity"/>
    <property type="evidence" value="ECO:0007669"/>
    <property type="project" value="UniProtKB-UniRule"/>
</dbReference>
<accession>A0A9D9EFC5</accession>
<dbReference type="GO" id="GO:0070403">
    <property type="term" value="F:NAD+ binding"/>
    <property type="evidence" value="ECO:0007669"/>
    <property type="project" value="UniProtKB-UniRule"/>
</dbReference>
<feature type="binding site" evidence="3">
    <location>
        <begin position="9"/>
        <end position="28"/>
    </location>
    <ligand>
        <name>NAD(+)</name>
        <dbReference type="ChEBI" id="CHEBI:57540"/>
    </ligand>
</feature>
<comment type="domain">
    <text evidence="3">2 residues (Tyr-53 and Arg-56) present in a large hydrophobic pocket are probably involved in substrate specificity. They are important for desuccinylation activity, but dispensable for deacetylation activity.</text>
</comment>
<feature type="binding site" evidence="3">
    <location>
        <position position="53"/>
    </location>
    <ligand>
        <name>substrate</name>
    </ligand>
</feature>
<sequence>MKNIVVLTGAGISADSGLSTFRDSDGLWANHRIEDVCTAEAMIYNRNGVIDFYNERRKELLGVEPNAAHYALAHLQDKFDVQIITQNVDDLHERAGSKNVLHLHGELLKLRSSKNPEAIVDMDGWKQDYDTRHPDGSLLRPHIVFFGEAVPNLPAAVDLCSKADMFIVIGTSLQVYPAASLVQYIRRDIPVRLVDPGTPDIRYIANPFVHIKKRAAEGVPELVDELMGLA</sequence>
<evidence type="ECO:0000256" key="1">
    <source>
        <dbReference type="ARBA" id="ARBA00022679"/>
    </source>
</evidence>
<dbReference type="Gene3D" id="3.40.50.1220">
    <property type="entry name" value="TPP-binding domain"/>
    <property type="match status" value="1"/>
</dbReference>
<organism evidence="6 7">
    <name type="scientific">Candidatus Enterocola intestinipullorum</name>
    <dbReference type="NCBI Taxonomy" id="2840783"/>
    <lineage>
        <taxon>Bacteria</taxon>
        <taxon>Pseudomonadati</taxon>
        <taxon>Bacteroidota</taxon>
        <taxon>Bacteroidia</taxon>
        <taxon>Bacteroidales</taxon>
        <taxon>Candidatus Enterocola</taxon>
    </lineage>
</organism>
<dbReference type="EMBL" id="JADIMR010000008">
    <property type="protein sequence ID" value="MBO8446242.1"/>
    <property type="molecule type" value="Genomic_DNA"/>
</dbReference>
<proteinExistence type="inferred from homology"/>
<dbReference type="EC" id="2.3.1.286" evidence="3"/>
<gene>
    <name evidence="3" type="primary">cobB</name>
    <name evidence="6" type="ORF">IAC32_00640</name>
</gene>
<comment type="catalytic activity">
    <reaction evidence="3">
        <text>N(6)-acetyl-L-lysyl-[protein] + NAD(+) + H2O = 2''-O-acetyl-ADP-D-ribose + nicotinamide + L-lysyl-[protein]</text>
        <dbReference type="Rhea" id="RHEA:43636"/>
        <dbReference type="Rhea" id="RHEA-COMP:9752"/>
        <dbReference type="Rhea" id="RHEA-COMP:10731"/>
        <dbReference type="ChEBI" id="CHEBI:15377"/>
        <dbReference type="ChEBI" id="CHEBI:17154"/>
        <dbReference type="ChEBI" id="CHEBI:29969"/>
        <dbReference type="ChEBI" id="CHEBI:57540"/>
        <dbReference type="ChEBI" id="CHEBI:61930"/>
        <dbReference type="ChEBI" id="CHEBI:83767"/>
        <dbReference type="EC" id="2.3.1.286"/>
    </reaction>
</comment>
<feature type="binding site" evidence="3">
    <location>
        <position position="215"/>
    </location>
    <ligand>
        <name>NAD(+)</name>
        <dbReference type="ChEBI" id="CHEBI:57540"/>
    </ligand>
</feature>
<dbReference type="Gene3D" id="3.30.1600.10">
    <property type="entry name" value="SIR2/SIRT2 'Small Domain"/>
    <property type="match status" value="1"/>
</dbReference>
<keyword evidence="1" id="KW-0808">Transferase</keyword>
<evidence type="ECO:0000259" key="5">
    <source>
        <dbReference type="PROSITE" id="PS50305"/>
    </source>
</evidence>
<reference evidence="6" key="1">
    <citation type="submission" date="2020-10" db="EMBL/GenBank/DDBJ databases">
        <authorList>
            <person name="Gilroy R."/>
        </authorList>
    </citation>
    <scope>NUCLEOTIDE SEQUENCE</scope>
    <source>
        <strain evidence="6">D3-1215</strain>
    </source>
</reference>
<comment type="similarity">
    <text evidence="3">Belongs to the sirtuin family. Class III subfamily.</text>
</comment>
<dbReference type="PANTHER" id="PTHR11085">
    <property type="entry name" value="NAD-DEPENDENT PROTEIN DEACYLASE SIRTUIN-5, MITOCHONDRIAL-RELATED"/>
    <property type="match status" value="1"/>
</dbReference>
<dbReference type="Proteomes" id="UP000823637">
    <property type="component" value="Unassembled WGS sequence"/>
</dbReference>
<dbReference type="HAMAP" id="MF_01121">
    <property type="entry name" value="Sirtuin_ClassIII"/>
    <property type="match status" value="1"/>
</dbReference>
<evidence type="ECO:0000256" key="3">
    <source>
        <dbReference type="HAMAP-Rule" id="MF_01121"/>
    </source>
</evidence>
<dbReference type="InterPro" id="IPR026591">
    <property type="entry name" value="Sirtuin_cat_small_dom_sf"/>
</dbReference>
<feature type="binding site" evidence="3">
    <location>
        <begin position="170"/>
        <end position="172"/>
    </location>
    <ligand>
        <name>NAD(+)</name>
        <dbReference type="ChEBI" id="CHEBI:57540"/>
    </ligand>
</feature>
<dbReference type="GO" id="GO:0005737">
    <property type="term" value="C:cytoplasm"/>
    <property type="evidence" value="ECO:0007669"/>
    <property type="project" value="UniProtKB-SubCell"/>
</dbReference>
<evidence type="ECO:0000313" key="6">
    <source>
        <dbReference type="EMBL" id="MBO8446242.1"/>
    </source>
</evidence>
<feature type="binding site" evidence="3">
    <location>
        <position position="56"/>
    </location>
    <ligand>
        <name>substrate</name>
    </ligand>
</feature>
<dbReference type="InterPro" id="IPR027546">
    <property type="entry name" value="Sirtuin_class_III"/>
</dbReference>
<comment type="function">
    <text evidence="3">NAD-dependent lysine deacetylase and desuccinylase that specifically removes acetyl and succinyl groups on target proteins. Modulates the activities of several proteins which are inactive in their acylated form.</text>
</comment>
<evidence type="ECO:0000256" key="4">
    <source>
        <dbReference type="PROSITE-ProRule" id="PRU00236"/>
    </source>
</evidence>
<keyword evidence="3" id="KW-0963">Cytoplasm</keyword>
<reference evidence="6" key="2">
    <citation type="journal article" date="2021" name="PeerJ">
        <title>Extensive microbial diversity within the chicken gut microbiome revealed by metagenomics and culture.</title>
        <authorList>
            <person name="Gilroy R."/>
            <person name="Ravi A."/>
            <person name="Getino M."/>
            <person name="Pursley I."/>
            <person name="Horton D.L."/>
            <person name="Alikhan N.F."/>
            <person name="Baker D."/>
            <person name="Gharbi K."/>
            <person name="Hall N."/>
            <person name="Watson M."/>
            <person name="Adriaenssens E.M."/>
            <person name="Foster-Nyarko E."/>
            <person name="Jarju S."/>
            <person name="Secka A."/>
            <person name="Antonio M."/>
            <person name="Oren A."/>
            <person name="Chaudhuri R.R."/>
            <person name="La Ragione R."/>
            <person name="Hildebrand F."/>
            <person name="Pallen M.J."/>
        </authorList>
    </citation>
    <scope>NUCLEOTIDE SEQUENCE</scope>
    <source>
        <strain evidence="6">D3-1215</strain>
    </source>
</reference>
<dbReference type="InterPro" id="IPR026590">
    <property type="entry name" value="Ssirtuin_cat_dom"/>
</dbReference>
<evidence type="ECO:0000256" key="2">
    <source>
        <dbReference type="ARBA" id="ARBA00023027"/>
    </source>
</evidence>
<dbReference type="AlphaFoldDB" id="A0A9D9EFC5"/>
<dbReference type="SUPFAM" id="SSF52467">
    <property type="entry name" value="DHS-like NAD/FAD-binding domain"/>
    <property type="match status" value="1"/>
</dbReference>
<comment type="subcellular location">
    <subcellularLocation>
        <location evidence="3">Cytoplasm</location>
    </subcellularLocation>
</comment>
<evidence type="ECO:0000313" key="7">
    <source>
        <dbReference type="Proteomes" id="UP000823637"/>
    </source>
</evidence>
<feature type="domain" description="Deacetylase sirtuin-type" evidence="5">
    <location>
        <begin position="1"/>
        <end position="229"/>
    </location>
</feature>
<feature type="active site" description="Proton acceptor" evidence="3">
    <location>
        <position position="104"/>
    </location>
</feature>
<dbReference type="InterPro" id="IPR003000">
    <property type="entry name" value="Sirtuin"/>
</dbReference>
<protein>
    <recommendedName>
        <fullName evidence="3">NAD-dependent protein deacylase</fullName>
        <ecNumber evidence="3">2.3.1.286</ecNumber>
    </recommendedName>
    <alternativeName>
        <fullName evidence="3">Regulatory protein SIR2 homolog</fullName>
    </alternativeName>
</protein>
<dbReference type="GO" id="GO:0036054">
    <property type="term" value="F:protein-malonyllysine demalonylase activity"/>
    <property type="evidence" value="ECO:0007669"/>
    <property type="project" value="InterPro"/>
</dbReference>
<dbReference type="Pfam" id="PF02146">
    <property type="entry name" value="SIR2"/>
    <property type="match status" value="1"/>
</dbReference>
<feature type="binding site" evidence="3">
    <location>
        <begin position="86"/>
        <end position="89"/>
    </location>
    <ligand>
        <name>NAD(+)</name>
        <dbReference type="ChEBI" id="CHEBI:57540"/>
    </ligand>
</feature>
<dbReference type="PANTHER" id="PTHR11085:SF4">
    <property type="entry name" value="NAD-DEPENDENT PROTEIN DEACYLASE"/>
    <property type="match status" value="1"/>
</dbReference>
<comment type="catalytic activity">
    <reaction evidence="3">
        <text>N(6)-succinyl-L-lysyl-[protein] + NAD(+) + H2O = 2''-O-succinyl-ADP-D-ribose + nicotinamide + L-lysyl-[protein]</text>
        <dbReference type="Rhea" id="RHEA:47668"/>
        <dbReference type="Rhea" id="RHEA-COMP:9752"/>
        <dbReference type="Rhea" id="RHEA-COMP:11877"/>
        <dbReference type="ChEBI" id="CHEBI:15377"/>
        <dbReference type="ChEBI" id="CHEBI:17154"/>
        <dbReference type="ChEBI" id="CHEBI:29969"/>
        <dbReference type="ChEBI" id="CHEBI:57540"/>
        <dbReference type="ChEBI" id="CHEBI:87830"/>
        <dbReference type="ChEBI" id="CHEBI:87832"/>
    </reaction>
</comment>
<keyword evidence="2 3" id="KW-0520">NAD</keyword>
<comment type="caution">
    <text evidence="3 4">Lacks conserved residue(s) required for the propagation of feature annotation.</text>
</comment>
<dbReference type="PROSITE" id="PS50305">
    <property type="entry name" value="SIRTUIN"/>
    <property type="match status" value="1"/>
</dbReference>
<name>A0A9D9EFC5_9BACT</name>
<dbReference type="InterPro" id="IPR029035">
    <property type="entry name" value="DHS-like_NAD/FAD-binding_dom"/>
</dbReference>
<dbReference type="InterPro" id="IPR050134">
    <property type="entry name" value="NAD-dep_sirtuin_deacylases"/>
</dbReference>
<dbReference type="GO" id="GO:0017136">
    <property type="term" value="F:histone deacetylase activity, NAD-dependent"/>
    <property type="evidence" value="ECO:0007669"/>
    <property type="project" value="TreeGrafter"/>
</dbReference>
<comment type="caution">
    <text evidence="6">The sequence shown here is derived from an EMBL/GenBank/DDBJ whole genome shotgun (WGS) entry which is preliminary data.</text>
</comment>